<dbReference type="EMBL" id="CALNXK010000002">
    <property type="protein sequence ID" value="CAH3033572.1"/>
    <property type="molecule type" value="Genomic_DNA"/>
</dbReference>
<evidence type="ECO:0000313" key="2">
    <source>
        <dbReference type="Proteomes" id="UP001159405"/>
    </source>
</evidence>
<reference evidence="1 2" key="1">
    <citation type="submission" date="2022-05" db="EMBL/GenBank/DDBJ databases">
        <authorList>
            <consortium name="Genoscope - CEA"/>
            <person name="William W."/>
        </authorList>
    </citation>
    <scope>NUCLEOTIDE SEQUENCE [LARGE SCALE GENOMIC DNA]</scope>
</reference>
<evidence type="ECO:0000313" key="1">
    <source>
        <dbReference type="EMBL" id="CAH3033572.1"/>
    </source>
</evidence>
<sequence length="208" mass="23747">MTFLWGSGLSCSYTPIWLINTITKLMESYYVLTDGRYNSTIRRRQDSLAPYNTKKREPPVAVDTGLMAHANTRKRELVDKLYNLENNPAETRRVTRICSDAIAKTSISPVTEEYASVRPFVLPKEKPDVPEANVTFNDEMKALPVALDTNQTWLKHVSDVVEQSGDDESQAMDVSLSVYHASSNHHTFKQILRRCSPFSEKIPTHRLW</sequence>
<accession>A0ABN8MT34</accession>
<name>A0ABN8MT34_9CNID</name>
<comment type="caution">
    <text evidence="1">The sequence shown here is derived from an EMBL/GenBank/DDBJ whole genome shotgun (WGS) entry which is preliminary data.</text>
</comment>
<organism evidence="1 2">
    <name type="scientific">Porites lobata</name>
    <dbReference type="NCBI Taxonomy" id="104759"/>
    <lineage>
        <taxon>Eukaryota</taxon>
        <taxon>Metazoa</taxon>
        <taxon>Cnidaria</taxon>
        <taxon>Anthozoa</taxon>
        <taxon>Hexacorallia</taxon>
        <taxon>Scleractinia</taxon>
        <taxon>Fungiina</taxon>
        <taxon>Poritidae</taxon>
        <taxon>Porites</taxon>
    </lineage>
</organism>
<keyword evidence="2" id="KW-1185">Reference proteome</keyword>
<gene>
    <name evidence="1" type="ORF">PLOB_00015940</name>
</gene>
<dbReference type="Proteomes" id="UP001159405">
    <property type="component" value="Unassembled WGS sequence"/>
</dbReference>
<proteinExistence type="predicted"/>
<protein>
    <submittedName>
        <fullName evidence="1">Uncharacterized protein</fullName>
    </submittedName>
</protein>